<feature type="coiled-coil region" evidence="6">
    <location>
        <begin position="185"/>
        <end position="212"/>
    </location>
</feature>
<keyword evidence="2 5" id="KW-0863">Zinc-finger</keyword>
<dbReference type="Pfam" id="PF21787">
    <property type="entry name" value="TNP-like_RNaseH_N"/>
    <property type="match status" value="1"/>
</dbReference>
<sequence>MQRLPTDTNLREEWIKALNLVGLTLPKFTYVCSKHFSNTCFVLYPSTRKKGLKKGRVPRLHPIKPRVDVHELSTAEEQSNVNAPSTALLMPGEIPSTSKGERGEKQSSSTVTATESDNGRTSIMRVAKRTHTSSSTLTASETERVLGTRGSFATPTKRRKIINKRYMGDWSSEATITPKKAGVQLRMAKQQLQKQSRQIRNLQQAKRRLKANIFSMKSMLKFFREKNFISSQAEDVIKATQPDESGEIIRRFLRGPSKAKYSPALRAFALTLHFFSAKAYNYIRQKFNKTLPHPRTLSKWYYTIDGSPGFTEESKRALAAKVEETNGKSQILCNLVMDEMAIKRKIEWDGKKFTGYVNIGVELSSDELAEAKEALVFMLVALNGSWKIPIGYFLLEGLSAMEKANLVAKGLEFVHPTGVIVTSLTFDGTPTNLSMAEYLGADFKNYMQFKTWFLQPISNEKLFIFLDACHMLKLLRNCFAVYKQLVDGSGGIIKWQFIEKLVELQEDVQLQLGTKLRKKHLYWSDQPIKVNLAAQTLSNSVSCALITLEDDFKMKEFEELRRGLSQTNREQVFRRLSEIRNYLTKLKVQDEVSVLNCRRKTGFVGFIVCIDSLMGLYNEYVVEKQLLHYILTYKLSQDHLELFFSSMRNRLGTNNNPTAREFERTYKRLIVHTEVGPSGSANVIALDTTSILHCSSATSNTLTHTAAGESNETEQSVNTFEKFLEDHDYLGSQSWILTDCAEDIVAYIAGFIVKSLQRDVVCSRCKELLEGEEVLSKLQIRKTFGRLYRASNLTVLICKAGEQAVRFLKAESKLFIQNEQTLQALILNIIQELPSDVFQSFGNHVFDGEIWNNHSIELPKLILKKYINLRIYHETSKLSDVRTLRKKLTKTILFRNE</sequence>
<dbReference type="Pfam" id="PF12017">
    <property type="entry name" value="Tnp_P_element"/>
    <property type="match status" value="1"/>
</dbReference>
<dbReference type="Pfam" id="PF21789">
    <property type="entry name" value="TNP-like_RNaseH_C"/>
    <property type="match status" value="1"/>
</dbReference>
<feature type="compositionally biased region" description="Polar residues" evidence="7">
    <location>
        <begin position="106"/>
        <end position="121"/>
    </location>
</feature>
<dbReference type="GO" id="GO:0008270">
    <property type="term" value="F:zinc ion binding"/>
    <property type="evidence" value="ECO:0007669"/>
    <property type="project" value="UniProtKB-KW"/>
</dbReference>
<dbReference type="Pfam" id="PF21788">
    <property type="entry name" value="TNP-like_GBD"/>
    <property type="match status" value="1"/>
</dbReference>
<organism evidence="9 10">
    <name type="scientific">Zophobas morio</name>
    <dbReference type="NCBI Taxonomy" id="2755281"/>
    <lineage>
        <taxon>Eukaryota</taxon>
        <taxon>Metazoa</taxon>
        <taxon>Ecdysozoa</taxon>
        <taxon>Arthropoda</taxon>
        <taxon>Hexapoda</taxon>
        <taxon>Insecta</taxon>
        <taxon>Pterygota</taxon>
        <taxon>Neoptera</taxon>
        <taxon>Endopterygota</taxon>
        <taxon>Coleoptera</taxon>
        <taxon>Polyphaga</taxon>
        <taxon>Cucujiformia</taxon>
        <taxon>Tenebrionidae</taxon>
        <taxon>Zophobas</taxon>
    </lineage>
</organism>
<dbReference type="AlphaFoldDB" id="A0AA38IEL7"/>
<dbReference type="GO" id="GO:0003677">
    <property type="term" value="F:DNA binding"/>
    <property type="evidence" value="ECO:0007669"/>
    <property type="project" value="UniProtKB-UniRule"/>
</dbReference>
<evidence type="ECO:0000313" key="9">
    <source>
        <dbReference type="EMBL" id="KAJ3654870.1"/>
    </source>
</evidence>
<dbReference type="Pfam" id="PF05485">
    <property type="entry name" value="THAP"/>
    <property type="match status" value="1"/>
</dbReference>
<keyword evidence="4 5" id="KW-0238">DNA-binding</keyword>
<feature type="region of interest" description="Disordered" evidence="7">
    <location>
        <begin position="72"/>
        <end position="121"/>
    </location>
</feature>
<dbReference type="InterPro" id="IPR006612">
    <property type="entry name" value="THAP_Znf"/>
</dbReference>
<keyword evidence="3" id="KW-0862">Zinc</keyword>
<evidence type="ECO:0000313" key="10">
    <source>
        <dbReference type="Proteomes" id="UP001168821"/>
    </source>
</evidence>
<evidence type="ECO:0000256" key="4">
    <source>
        <dbReference type="ARBA" id="ARBA00023125"/>
    </source>
</evidence>
<dbReference type="Proteomes" id="UP001168821">
    <property type="component" value="Unassembled WGS sequence"/>
</dbReference>
<keyword evidence="6" id="KW-0175">Coiled coil</keyword>
<keyword evidence="1" id="KW-0479">Metal-binding</keyword>
<name>A0AA38IEL7_9CUCU</name>
<dbReference type="InterPro" id="IPR048366">
    <property type="entry name" value="TNP-like_GBD"/>
</dbReference>
<dbReference type="EMBL" id="JALNTZ010000004">
    <property type="protein sequence ID" value="KAJ3654870.1"/>
    <property type="molecule type" value="Genomic_DNA"/>
</dbReference>
<evidence type="ECO:0000259" key="8">
    <source>
        <dbReference type="PROSITE" id="PS50950"/>
    </source>
</evidence>
<dbReference type="SUPFAM" id="SSF57716">
    <property type="entry name" value="Glucocorticoid receptor-like (DNA-binding domain)"/>
    <property type="match status" value="1"/>
</dbReference>
<accession>A0AA38IEL7</accession>
<proteinExistence type="predicted"/>
<feature type="domain" description="THAP-type" evidence="8">
    <location>
        <begin position="1"/>
        <end position="61"/>
    </location>
</feature>
<gene>
    <name evidence="9" type="ORF">Zmor_014025</name>
</gene>
<evidence type="ECO:0000256" key="1">
    <source>
        <dbReference type="ARBA" id="ARBA00022723"/>
    </source>
</evidence>
<reference evidence="9" key="1">
    <citation type="journal article" date="2023" name="G3 (Bethesda)">
        <title>Whole genome assemblies of Zophobas morio and Tenebrio molitor.</title>
        <authorList>
            <person name="Kaur S."/>
            <person name="Stinson S.A."/>
            <person name="diCenzo G.C."/>
        </authorList>
    </citation>
    <scope>NUCLEOTIDE SEQUENCE</scope>
    <source>
        <strain evidence="9">QUZm001</strain>
    </source>
</reference>
<dbReference type="SMART" id="SM00692">
    <property type="entry name" value="DM3"/>
    <property type="match status" value="1"/>
</dbReference>
<evidence type="ECO:0000256" key="5">
    <source>
        <dbReference type="PROSITE-ProRule" id="PRU00309"/>
    </source>
</evidence>
<evidence type="ECO:0000256" key="2">
    <source>
        <dbReference type="ARBA" id="ARBA00022771"/>
    </source>
</evidence>
<comment type="caution">
    <text evidence="9">The sequence shown here is derived from an EMBL/GenBank/DDBJ whole genome shotgun (WGS) entry which is preliminary data.</text>
</comment>
<dbReference type="InterPro" id="IPR048367">
    <property type="entry name" value="TNP-like_RNaseH_C"/>
</dbReference>
<feature type="compositionally biased region" description="Polar residues" evidence="7">
    <location>
        <begin position="75"/>
        <end position="85"/>
    </location>
</feature>
<dbReference type="InterPro" id="IPR021896">
    <property type="entry name" value="THAP9-like_HTH"/>
</dbReference>
<evidence type="ECO:0000256" key="3">
    <source>
        <dbReference type="ARBA" id="ARBA00022833"/>
    </source>
</evidence>
<dbReference type="PROSITE" id="PS50950">
    <property type="entry name" value="ZF_THAP"/>
    <property type="match status" value="1"/>
</dbReference>
<evidence type="ECO:0000256" key="7">
    <source>
        <dbReference type="SAM" id="MobiDB-lite"/>
    </source>
</evidence>
<keyword evidence="10" id="KW-1185">Reference proteome</keyword>
<evidence type="ECO:0000256" key="6">
    <source>
        <dbReference type="SAM" id="Coils"/>
    </source>
</evidence>
<dbReference type="PANTHER" id="PTHR47577">
    <property type="entry name" value="THAP DOMAIN-CONTAINING PROTEIN 6"/>
    <property type="match status" value="1"/>
</dbReference>
<dbReference type="PANTHER" id="PTHR47577:SF2">
    <property type="entry name" value="THAP DOMAIN CONTAINING 9"/>
    <property type="match status" value="1"/>
</dbReference>
<dbReference type="InterPro" id="IPR048365">
    <property type="entry name" value="TNP-like_RNaseH_N"/>
</dbReference>
<protein>
    <recommendedName>
        <fullName evidence="8">THAP-type domain-containing protein</fullName>
    </recommendedName>
</protein>